<feature type="compositionally biased region" description="Polar residues" evidence="5">
    <location>
        <begin position="490"/>
        <end position="499"/>
    </location>
</feature>
<keyword evidence="3" id="KW-0560">Oxidoreductase</keyword>
<dbReference type="PANTHER" id="PTHR47706">
    <property type="entry name" value="NMRA-LIKE FAMILY PROTEIN"/>
    <property type="match status" value="1"/>
</dbReference>
<keyword evidence="9" id="KW-1185">Reference proteome</keyword>
<keyword evidence="4" id="KW-0804">Transcription</keyword>
<accession>A0A9P9AIE2</accession>
<evidence type="ECO:0000256" key="2">
    <source>
        <dbReference type="ARBA" id="ARBA00022857"/>
    </source>
</evidence>
<dbReference type="GO" id="GO:0000428">
    <property type="term" value="C:DNA-directed RNA polymerase complex"/>
    <property type="evidence" value="ECO:0007669"/>
    <property type="project" value="UniProtKB-KW"/>
</dbReference>
<feature type="compositionally biased region" description="Basic residues" evidence="5">
    <location>
        <begin position="411"/>
        <end position="426"/>
    </location>
</feature>
<dbReference type="SUPFAM" id="SSF51735">
    <property type="entry name" value="NAD(P)-binding Rossmann-fold domains"/>
    <property type="match status" value="1"/>
</dbReference>
<feature type="region of interest" description="Disordered" evidence="5">
    <location>
        <begin position="772"/>
        <end position="804"/>
    </location>
</feature>
<dbReference type="CDD" id="cd05259">
    <property type="entry name" value="PCBER_SDR_a"/>
    <property type="match status" value="1"/>
</dbReference>
<gene>
    <name evidence="8" type="ORF">F5X68DRAFT_186249</name>
</gene>
<comment type="caution">
    <text evidence="8">The sequence shown here is derived from an EMBL/GenBank/DDBJ whole genome shotgun (WGS) entry which is preliminary data.</text>
</comment>
<evidence type="ECO:0000256" key="5">
    <source>
        <dbReference type="SAM" id="MobiDB-lite"/>
    </source>
</evidence>
<evidence type="ECO:0000256" key="1">
    <source>
        <dbReference type="ARBA" id="ARBA00022478"/>
    </source>
</evidence>
<feature type="compositionally biased region" description="Basic and acidic residues" evidence="5">
    <location>
        <begin position="427"/>
        <end position="438"/>
    </location>
</feature>
<dbReference type="InterPro" id="IPR045312">
    <property type="entry name" value="PCBER-like"/>
</dbReference>
<evidence type="ECO:0000259" key="6">
    <source>
        <dbReference type="Pfam" id="PF05368"/>
    </source>
</evidence>
<evidence type="ECO:0000313" key="9">
    <source>
        <dbReference type="Proteomes" id="UP000770015"/>
    </source>
</evidence>
<dbReference type="InterPro" id="IPR036898">
    <property type="entry name" value="RNA_pol_Rpb7-like_N_sf"/>
</dbReference>
<feature type="compositionally biased region" description="Basic and acidic residues" evidence="5">
    <location>
        <begin position="398"/>
        <end position="410"/>
    </location>
</feature>
<dbReference type="PANTHER" id="PTHR47706:SF11">
    <property type="entry name" value="ISOFLAVONE REDUCTASE FAMILY PROTEIN (AFU_ORTHOLOGUE AFUA_1G12510)"/>
    <property type="match status" value="1"/>
</dbReference>
<feature type="region of interest" description="Disordered" evidence="5">
    <location>
        <begin position="333"/>
        <end position="509"/>
    </location>
</feature>
<dbReference type="InterPro" id="IPR051609">
    <property type="entry name" value="NmrA/Isoflavone_reductase-like"/>
</dbReference>
<keyword evidence="1" id="KW-0240">DNA-directed RNA polymerase</keyword>
<dbReference type="AlphaFoldDB" id="A0A9P9AIE2"/>
<feature type="domain" description="RPA43 OB" evidence="7">
    <location>
        <begin position="604"/>
        <end position="719"/>
    </location>
</feature>
<dbReference type="Gene3D" id="3.30.1490.120">
    <property type="entry name" value="RNA polymerase Rpb7-like, N-terminal domain"/>
    <property type="match status" value="1"/>
</dbReference>
<evidence type="ECO:0000259" key="7">
    <source>
        <dbReference type="Pfam" id="PF17875"/>
    </source>
</evidence>
<dbReference type="InterPro" id="IPR041178">
    <property type="entry name" value="RPA43_OB"/>
</dbReference>
<name>A0A9P9AIE2_9PEZI</name>
<keyword evidence="2" id="KW-0521">NADP</keyword>
<dbReference type="InterPro" id="IPR036291">
    <property type="entry name" value="NAD(P)-bd_dom_sf"/>
</dbReference>
<dbReference type="InterPro" id="IPR041901">
    <property type="entry name" value="RNAP_I_Rpa43_N"/>
</dbReference>
<dbReference type="Pfam" id="PF05368">
    <property type="entry name" value="NmrA"/>
    <property type="match status" value="1"/>
</dbReference>
<dbReference type="Gene3D" id="2.40.50.1060">
    <property type="match status" value="1"/>
</dbReference>
<protein>
    <submittedName>
        <fullName evidence="8">Uncharacterized protein</fullName>
    </submittedName>
</protein>
<dbReference type="EMBL" id="JAGSXJ010000001">
    <property type="protein sequence ID" value="KAH6697309.1"/>
    <property type="molecule type" value="Genomic_DNA"/>
</dbReference>
<proteinExistence type="predicted"/>
<dbReference type="Gene3D" id="3.40.50.720">
    <property type="entry name" value="NAD(P)-binding Rossmann-like Domain"/>
    <property type="match status" value="1"/>
</dbReference>
<reference evidence="8" key="1">
    <citation type="journal article" date="2021" name="Nat. Commun.">
        <title>Genetic determinants of endophytism in the Arabidopsis root mycobiome.</title>
        <authorList>
            <person name="Mesny F."/>
            <person name="Miyauchi S."/>
            <person name="Thiergart T."/>
            <person name="Pickel B."/>
            <person name="Atanasova L."/>
            <person name="Karlsson M."/>
            <person name="Huettel B."/>
            <person name="Barry K.W."/>
            <person name="Haridas S."/>
            <person name="Chen C."/>
            <person name="Bauer D."/>
            <person name="Andreopoulos W."/>
            <person name="Pangilinan J."/>
            <person name="LaButti K."/>
            <person name="Riley R."/>
            <person name="Lipzen A."/>
            <person name="Clum A."/>
            <person name="Drula E."/>
            <person name="Henrissat B."/>
            <person name="Kohler A."/>
            <person name="Grigoriev I.V."/>
            <person name="Martin F.M."/>
            <person name="Hacquard S."/>
        </authorList>
    </citation>
    <scope>NUCLEOTIDE SEQUENCE</scope>
    <source>
        <strain evidence="8">MPI-SDFR-AT-0117</strain>
    </source>
</reference>
<dbReference type="Pfam" id="PF17875">
    <property type="entry name" value="RPA43_OB"/>
    <property type="match status" value="1"/>
</dbReference>
<dbReference type="OrthoDB" id="419598at2759"/>
<evidence type="ECO:0000313" key="8">
    <source>
        <dbReference type="EMBL" id="KAH6697309.1"/>
    </source>
</evidence>
<feature type="compositionally biased region" description="Basic residues" evidence="5">
    <location>
        <begin position="347"/>
        <end position="360"/>
    </location>
</feature>
<evidence type="ECO:0000256" key="3">
    <source>
        <dbReference type="ARBA" id="ARBA00023002"/>
    </source>
</evidence>
<dbReference type="GO" id="GO:0016491">
    <property type="term" value="F:oxidoreductase activity"/>
    <property type="evidence" value="ECO:0007669"/>
    <property type="project" value="UniProtKB-KW"/>
</dbReference>
<evidence type="ECO:0000256" key="4">
    <source>
        <dbReference type="ARBA" id="ARBA00023163"/>
    </source>
</evidence>
<organism evidence="8 9">
    <name type="scientific">Plectosphaerella plurivora</name>
    <dbReference type="NCBI Taxonomy" id="936078"/>
    <lineage>
        <taxon>Eukaryota</taxon>
        <taxon>Fungi</taxon>
        <taxon>Dikarya</taxon>
        <taxon>Ascomycota</taxon>
        <taxon>Pezizomycotina</taxon>
        <taxon>Sordariomycetes</taxon>
        <taxon>Hypocreomycetidae</taxon>
        <taxon>Glomerellales</taxon>
        <taxon>Plectosphaerellaceae</taxon>
        <taxon>Plectosphaerella</taxon>
    </lineage>
</organism>
<feature type="domain" description="NmrA-like" evidence="6">
    <location>
        <begin position="5"/>
        <end position="253"/>
    </location>
</feature>
<dbReference type="Proteomes" id="UP000770015">
    <property type="component" value="Unassembled WGS sequence"/>
</dbReference>
<dbReference type="CDD" id="cd04328">
    <property type="entry name" value="RNAP_I_Rpa43_N"/>
    <property type="match status" value="1"/>
</dbReference>
<sequence>MSFPKNLLIFGATGQIGKYITQQIIKAQPAFNVSIFTSPATASGKPEYIGELKSKGVKVITGDVTKTEDVKKAYEGIDTVVSAVGRNVLETQIELIRLAEESSSVKWFFPSEYGTDIEYGPESANEKPHQLKLKVRKYIRENVSRLKHTYVVTGPYADMYFNLTASAAEAGGYSVADKKAVLVEDGEGKVGFTTMPDVGKAVVAALQHPEAAFNKALKVQSFVVTPNQILAEFEKQTSAKWETSYTPLETLREAEKKAWDEGKPNATIFTLRRIWSEGGTLYEKTDNESIGLRDSELETLEDAVKRELTTGPPASRPSSVGFTNPIPTAIMSSIQESPSSALPKPEKKSKKDKKEKKEKKRIREDDPELAEERKHKRSKSTAVKTEVHASPDLSASHNKAEEAATPSEKKKEKKEKKSKKEKKDKKDKHADPEDAAAEKKRRKKARHADEADADIEDPFAPPPSAQKDKRKRIAKEDSSDLGADDMDVDSPSQSTSKFRQPSDAPANPQYPFFTQTVSLFLPLYPVGWSEPCIAAATQHLKPMLSRYVPTLGGVLLAYRDVAVAENPGRKNAATETGGGCDVLSVDEYAVGFGWITAEVDLFIPKRGAWMEGTVNLESEGHIGVVCWGKFNASIESSRLPPEWHWVHLDSDEAMTGNDDAVSTFTADQEHGAVKQIHSTGYWADSDGRKIKGRVRFHIKSFDVGVSGDHGYLSLEGSLLTSKGEADALKRDNEEELRRRKGRSGGVLLKQRRKVPEFSMTKFGEVEDEEDKALRKDVWDTTEPEVAQGTTEGAEGFAGITHEEE</sequence>
<dbReference type="InterPro" id="IPR008030">
    <property type="entry name" value="NmrA-like"/>
</dbReference>
<dbReference type="Gene3D" id="3.90.25.10">
    <property type="entry name" value="UDP-galactose 4-epimerase, domain 1"/>
    <property type="match status" value="1"/>
</dbReference>